<accession>A0A2K0A6E7</accession>
<reference evidence="3 4" key="1">
    <citation type="submission" date="2017-12" db="EMBL/GenBank/DDBJ databases">
        <title>FDA dAtabase for Regulatory Grade micrObial Sequences (FDA-ARGOS): Supporting development and validation of Infectious Disease Dx tests.</title>
        <authorList>
            <person name="Hoffmann M."/>
            <person name="Allard M."/>
            <person name="Evans P."/>
            <person name="Brown E."/>
            <person name="Tallon L."/>
            <person name="Sadzewicz L."/>
            <person name="Sengamalay N."/>
            <person name="Ott S."/>
            <person name="Godinez A."/>
            <person name="Nagaraj S."/>
            <person name="Vavikolanu K."/>
            <person name="Aluvathingal J."/>
            <person name="Nadendla S."/>
            <person name="Sichtig H."/>
        </authorList>
    </citation>
    <scope>NUCLEOTIDE SEQUENCE [LARGE SCALE GENOMIC DNA]</scope>
    <source>
        <strain evidence="3 4">FDAARGOS_148</strain>
    </source>
</reference>
<protein>
    <submittedName>
        <fullName evidence="3">LLM class flavin-dependent oxidoreductase</fullName>
    </submittedName>
</protein>
<dbReference type="EMBL" id="LORN02000015">
    <property type="protein sequence ID" value="PNN20594.1"/>
    <property type="molecule type" value="Genomic_DNA"/>
</dbReference>
<dbReference type="Pfam" id="PF00296">
    <property type="entry name" value="Bac_luciferase"/>
    <property type="match status" value="1"/>
</dbReference>
<dbReference type="InterPro" id="IPR036661">
    <property type="entry name" value="Luciferase-like_sf"/>
</dbReference>
<proteinExistence type="predicted"/>
<dbReference type="NCBIfam" id="TIGR03558">
    <property type="entry name" value="oxido_grp_1"/>
    <property type="match status" value="1"/>
</dbReference>
<dbReference type="SUPFAM" id="SSF51679">
    <property type="entry name" value="Bacterial luciferase-like"/>
    <property type="match status" value="1"/>
</dbReference>
<feature type="domain" description="Luciferase-like" evidence="2">
    <location>
        <begin position="12"/>
        <end position="274"/>
    </location>
</feature>
<dbReference type="RefSeq" id="WP_037549700.1">
    <property type="nucleotide sequence ID" value="NZ_CAJCGD010000012.1"/>
</dbReference>
<dbReference type="CDD" id="cd00347">
    <property type="entry name" value="Flavin_utilizing_monoxygenases"/>
    <property type="match status" value="1"/>
</dbReference>
<evidence type="ECO:0000313" key="4">
    <source>
        <dbReference type="Proteomes" id="UP000053523"/>
    </source>
</evidence>
<dbReference type="Proteomes" id="UP000053523">
    <property type="component" value="Unassembled WGS sequence"/>
</dbReference>
<dbReference type="PANTHER" id="PTHR30137">
    <property type="entry name" value="LUCIFERASE-LIKE MONOOXYGENASE"/>
    <property type="match status" value="1"/>
</dbReference>
<dbReference type="InterPro" id="IPR019949">
    <property type="entry name" value="CmoO-like"/>
</dbReference>
<dbReference type="GO" id="GO:0005829">
    <property type="term" value="C:cytosol"/>
    <property type="evidence" value="ECO:0007669"/>
    <property type="project" value="TreeGrafter"/>
</dbReference>
<gene>
    <name evidence="3" type="ORF">AL503_007240</name>
</gene>
<evidence type="ECO:0000256" key="1">
    <source>
        <dbReference type="ARBA" id="ARBA00007789"/>
    </source>
</evidence>
<name>A0A2K0A6E7_STAHA</name>
<dbReference type="AlphaFoldDB" id="A0A2K0A6E7"/>
<sequence>MKLSILDYVPIFEGRNAHDAFNHSITLARTAEQLGYTRYWVAEHHNVFSVASSAPEIVMMMLLEQTQTIKIGSGGVMLPHYSAYKVAEQFRIMEARHPNRVDMGLGRSPSFKQVNEALNEYKSTKPNLDNQIEDLLHYFSNKYEAPHRFMSIKATPEINTSPQMFILGMSERSAELAAQKGLPFVIAFMGQTQTKINSLIEYYRKRFKQLNDISKSNEPYVIMSTFVVTANTLNKVDDLLDALHLWLLRINYLNQPKSYPSINTAQQRNYSTSERNKIEQNKSRVISGLTKDIHLKLTYLLNTYQVDEIMIMPHVYGEQARLELIQLVANNSL</sequence>
<dbReference type="InterPro" id="IPR011251">
    <property type="entry name" value="Luciferase-like_dom"/>
</dbReference>
<dbReference type="GO" id="GO:0016705">
    <property type="term" value="F:oxidoreductase activity, acting on paired donors, with incorporation or reduction of molecular oxygen"/>
    <property type="evidence" value="ECO:0007669"/>
    <property type="project" value="InterPro"/>
</dbReference>
<comment type="similarity">
    <text evidence="1">To bacterial alkanal monooxygenase alpha and beta chains.</text>
</comment>
<dbReference type="Gene3D" id="3.20.20.30">
    <property type="entry name" value="Luciferase-like domain"/>
    <property type="match status" value="1"/>
</dbReference>
<dbReference type="InterPro" id="IPR050766">
    <property type="entry name" value="Bact_Lucif_Oxidored"/>
</dbReference>
<dbReference type="PANTHER" id="PTHR30137:SF20">
    <property type="entry name" value="N-ACETYL-S-ALKYLCYSTEINE MONOOXYGENASE"/>
    <property type="match status" value="1"/>
</dbReference>
<comment type="caution">
    <text evidence="3">The sequence shown here is derived from an EMBL/GenBank/DDBJ whole genome shotgun (WGS) entry which is preliminary data.</text>
</comment>
<evidence type="ECO:0000313" key="3">
    <source>
        <dbReference type="EMBL" id="PNN20594.1"/>
    </source>
</evidence>
<organism evidence="3 4">
    <name type="scientific">Staphylococcus haemolyticus</name>
    <dbReference type="NCBI Taxonomy" id="1283"/>
    <lineage>
        <taxon>Bacteria</taxon>
        <taxon>Bacillati</taxon>
        <taxon>Bacillota</taxon>
        <taxon>Bacilli</taxon>
        <taxon>Bacillales</taxon>
        <taxon>Staphylococcaceae</taxon>
        <taxon>Staphylococcus</taxon>
    </lineage>
</organism>
<evidence type="ECO:0000259" key="2">
    <source>
        <dbReference type="Pfam" id="PF00296"/>
    </source>
</evidence>